<dbReference type="InterPro" id="IPR015168">
    <property type="entry name" value="SsuA/THI5"/>
</dbReference>
<keyword evidence="3" id="KW-0732">Signal</keyword>
<gene>
    <name evidence="5" type="ORF">SAMN04488025_10854</name>
</gene>
<dbReference type="RefSeq" id="WP_092037034.1">
    <property type="nucleotide sequence ID" value="NZ_FOOK01000008.1"/>
</dbReference>
<dbReference type="AlphaFoldDB" id="A0A1I2MI32"/>
<dbReference type="STRING" id="201973.SAMN04488025_10854"/>
<dbReference type="PANTHER" id="PTHR30024">
    <property type="entry name" value="ALIPHATIC SULFONATES-BINDING PROTEIN-RELATED"/>
    <property type="match status" value="1"/>
</dbReference>
<evidence type="ECO:0000313" key="6">
    <source>
        <dbReference type="Proteomes" id="UP000198661"/>
    </source>
</evidence>
<dbReference type="EMBL" id="FOOK01000008">
    <property type="protein sequence ID" value="SFF90698.1"/>
    <property type="molecule type" value="Genomic_DNA"/>
</dbReference>
<evidence type="ECO:0000256" key="2">
    <source>
        <dbReference type="ARBA" id="ARBA00010742"/>
    </source>
</evidence>
<comment type="similarity">
    <text evidence="2">Belongs to the bacterial solute-binding protein SsuA/TauA family.</text>
</comment>
<evidence type="ECO:0000259" key="4">
    <source>
        <dbReference type="Pfam" id="PF09084"/>
    </source>
</evidence>
<accession>A0A1I2MI32</accession>
<reference evidence="5 6" key="1">
    <citation type="submission" date="2016-10" db="EMBL/GenBank/DDBJ databases">
        <authorList>
            <person name="de Groot N.N."/>
        </authorList>
    </citation>
    <scope>NUCLEOTIDE SEQUENCE [LARGE SCALE GENOMIC DNA]</scope>
    <source>
        <strain evidence="5 6">DSM 44945</strain>
    </source>
</reference>
<proteinExistence type="inferred from homology"/>
<comment type="subcellular location">
    <subcellularLocation>
        <location evidence="1">Periplasm</location>
    </subcellularLocation>
</comment>
<dbReference type="Pfam" id="PF09084">
    <property type="entry name" value="NMT1"/>
    <property type="match status" value="1"/>
</dbReference>
<dbReference type="OrthoDB" id="9802202at2"/>
<dbReference type="GO" id="GO:0042597">
    <property type="term" value="C:periplasmic space"/>
    <property type="evidence" value="ECO:0007669"/>
    <property type="project" value="UniProtKB-SubCell"/>
</dbReference>
<sequence>MPSLSRKWVIAAAVVIGLAVIGGIVKALLPSEENRLETLRVVEVTRSPFYAPQYVALSKGFFEEEGLDIQLSNGFGGDKTMTALLSGDADIVLVGVEAAVYVNARGASSPVTAFAQLTQTDGSFLVSREPMENFRWSDLRGKALLGQRKGGMPQMVSEYVQRKNGLNPHKDVKIIQNVDYKNLGSAFASGTGDFAQLFEPTASMLEKEGKGYVVASFGVDSGKLPYTAYITRAQFIEERPEVIRRFVRALHRAQKWTHEHSPEEISDAISPYFTDTDPEVLIRVVKRYQSQESWAPDPIIERPEYEHLLEVMRQAGELPGNIPYEKIVRTDIAEAVMEELD</sequence>
<dbReference type="Proteomes" id="UP000198661">
    <property type="component" value="Unassembled WGS sequence"/>
</dbReference>
<organism evidence="5 6">
    <name type="scientific">Planifilum fulgidum</name>
    <dbReference type="NCBI Taxonomy" id="201973"/>
    <lineage>
        <taxon>Bacteria</taxon>
        <taxon>Bacillati</taxon>
        <taxon>Bacillota</taxon>
        <taxon>Bacilli</taxon>
        <taxon>Bacillales</taxon>
        <taxon>Thermoactinomycetaceae</taxon>
        <taxon>Planifilum</taxon>
    </lineage>
</organism>
<evidence type="ECO:0000256" key="3">
    <source>
        <dbReference type="ARBA" id="ARBA00022729"/>
    </source>
</evidence>
<evidence type="ECO:0000256" key="1">
    <source>
        <dbReference type="ARBA" id="ARBA00004418"/>
    </source>
</evidence>
<dbReference type="Gene3D" id="3.40.190.10">
    <property type="entry name" value="Periplasmic binding protein-like II"/>
    <property type="match status" value="2"/>
</dbReference>
<evidence type="ECO:0000313" key="5">
    <source>
        <dbReference type="EMBL" id="SFF90698.1"/>
    </source>
</evidence>
<protein>
    <submittedName>
        <fullName evidence="5">NitT/TauT family transport system substrate-binding protein</fullName>
    </submittedName>
</protein>
<dbReference type="PANTHER" id="PTHR30024:SF47">
    <property type="entry name" value="TAURINE-BINDING PERIPLASMIC PROTEIN"/>
    <property type="match status" value="1"/>
</dbReference>
<name>A0A1I2MI32_9BACL</name>
<dbReference type="SUPFAM" id="SSF53850">
    <property type="entry name" value="Periplasmic binding protein-like II"/>
    <property type="match status" value="1"/>
</dbReference>
<keyword evidence="6" id="KW-1185">Reference proteome</keyword>
<feature type="domain" description="SsuA/THI5-like" evidence="4">
    <location>
        <begin position="50"/>
        <end position="262"/>
    </location>
</feature>